<feature type="transmembrane region" description="Helical" evidence="1">
    <location>
        <begin position="26"/>
        <end position="44"/>
    </location>
</feature>
<organism evidence="2">
    <name type="scientific">Pararge aegeria</name>
    <name type="common">speckled wood butterfly</name>
    <dbReference type="NCBI Taxonomy" id="116150"/>
    <lineage>
        <taxon>Eukaryota</taxon>
        <taxon>Metazoa</taxon>
        <taxon>Ecdysozoa</taxon>
        <taxon>Arthropoda</taxon>
        <taxon>Hexapoda</taxon>
        <taxon>Insecta</taxon>
        <taxon>Pterygota</taxon>
        <taxon>Neoptera</taxon>
        <taxon>Endopterygota</taxon>
        <taxon>Lepidoptera</taxon>
        <taxon>Glossata</taxon>
        <taxon>Ditrysia</taxon>
        <taxon>Papilionoidea</taxon>
        <taxon>Nymphalidae</taxon>
        <taxon>Satyrinae</taxon>
        <taxon>Satyrini</taxon>
        <taxon>Parargina</taxon>
        <taxon>Pararge</taxon>
    </lineage>
</organism>
<proteinExistence type="predicted"/>
<reference evidence="2" key="1">
    <citation type="journal article" date="2013" name="BMC Genomics">
        <title>Unscrambling butterfly oogenesis.</title>
        <authorList>
            <person name="Carter J.M."/>
            <person name="Baker S.C."/>
            <person name="Pink R."/>
            <person name="Carter D.R."/>
            <person name="Collins A."/>
            <person name="Tomlin J."/>
            <person name="Gibbs M."/>
            <person name="Breuker C.J."/>
        </authorList>
    </citation>
    <scope>NUCLEOTIDE SEQUENCE</scope>
    <source>
        <tissue evidence="2">Ovary</tissue>
    </source>
</reference>
<dbReference type="AlphaFoldDB" id="S4NWN4"/>
<evidence type="ECO:0000256" key="1">
    <source>
        <dbReference type="SAM" id="Phobius"/>
    </source>
</evidence>
<keyword evidence="1" id="KW-1133">Transmembrane helix</keyword>
<dbReference type="EMBL" id="GAIX01011171">
    <property type="protein sequence ID" value="JAA81389.1"/>
    <property type="molecule type" value="Transcribed_RNA"/>
</dbReference>
<sequence length="89" mass="11179">MKVLIVLKTNTSFYQLWRNGFPKNFIEIYFIRIIFMFSICVRIMKLIQMYCETYFTEIRIDKILLFKSKNLKYLSVLRWEPWYLSYFIY</sequence>
<protein>
    <submittedName>
        <fullName evidence="2">Uncharacterized protein</fullName>
    </submittedName>
</protein>
<evidence type="ECO:0000313" key="2">
    <source>
        <dbReference type="EMBL" id="JAA81389.1"/>
    </source>
</evidence>
<name>S4NWN4_9NEOP</name>
<keyword evidence="1" id="KW-0812">Transmembrane</keyword>
<reference evidence="2" key="2">
    <citation type="submission" date="2013-05" db="EMBL/GenBank/DDBJ databases">
        <authorList>
            <person name="Carter J.-M."/>
            <person name="Baker S.C."/>
            <person name="Pink R."/>
            <person name="Carter D.R.F."/>
            <person name="Collins A."/>
            <person name="Tomlin J."/>
            <person name="Gibbs M."/>
            <person name="Breuker C.J."/>
        </authorList>
    </citation>
    <scope>NUCLEOTIDE SEQUENCE</scope>
    <source>
        <tissue evidence="2">Ovary</tissue>
    </source>
</reference>
<keyword evidence="1" id="KW-0472">Membrane</keyword>
<accession>S4NWN4</accession>